<dbReference type="Gene3D" id="3.30.479.10">
    <property type="entry name" value="6-pyruvoyl tetrahydropterin synthase/QueD"/>
    <property type="match status" value="2"/>
</dbReference>
<evidence type="ECO:0000256" key="5">
    <source>
        <dbReference type="ARBA" id="ARBA00031449"/>
    </source>
</evidence>
<reference evidence="7 8" key="1">
    <citation type="journal article" date="2015" name="Genome Announc.">
        <title>Complete Genome Sequence of Sedimenticola thiotaurini Strain SIP-G1, a Polyphosphate- and Polyhydroxyalkanoate-Accumulating Sulfur-Oxidizing Gammaproteobacterium Isolated from Salt Marsh Sediments.</title>
        <authorList>
            <person name="Flood B.E."/>
            <person name="Jones D.S."/>
            <person name="Bailey J.V."/>
        </authorList>
    </citation>
    <scope>NUCLEOTIDE SEQUENCE [LARGE SCALE GENOMIC DNA]</scope>
    <source>
        <strain evidence="7 8">SIP-G1</strain>
    </source>
</reference>
<dbReference type="Pfam" id="PF01242">
    <property type="entry name" value="PTPS"/>
    <property type="match status" value="1"/>
</dbReference>
<protein>
    <recommendedName>
        <fullName evidence="4">6-carboxy-5,6,7,8-tetrahydropterin synthase</fullName>
        <ecNumber evidence="3">4.1.2.50</ecNumber>
    </recommendedName>
    <alternativeName>
        <fullName evidence="5">Queuosine biosynthesis protein QueD</fullName>
    </alternativeName>
</protein>
<dbReference type="UniPathway" id="UPA00391"/>
<sequence>MTTLFVNRLTVIDFSLLDPVAGLLGESWLVDIELDGSLDHQGMVLDFSEVKKQVKRCIDLEFDHRLLVPAQYSGCQTEKQEHRCDIRFQLTSGETLLHSSPNSAVTLIESETINEQSLIQAMMEKLQRELPDNIQELRLRLYADSTAGAWYRYSHGLKHHGGNCQRIAHGHRSRIVIYRNGTRDQALEADWADRWRDIYIATRSDLQATIQRTHQTFYRFGYTANQGLFSLELPSQRCYLVDSDTTVENLAQHIADTLKQEHPEAHFRVEAFEGVDKGAIGYS</sequence>
<keyword evidence="8" id="KW-1185">Reference proteome</keyword>
<evidence type="ECO:0000256" key="3">
    <source>
        <dbReference type="ARBA" id="ARBA00012982"/>
    </source>
</evidence>
<comment type="pathway">
    <text evidence="1">Purine metabolism; 7-cyano-7-deazaguanine biosynthesis.</text>
</comment>
<comment type="similarity">
    <text evidence="2">Belongs to the PTPS family. QueD subfamily.</text>
</comment>
<proteinExistence type="inferred from homology"/>
<dbReference type="GO" id="GO:0070497">
    <property type="term" value="F:6-carboxytetrahydropterin synthase activity"/>
    <property type="evidence" value="ECO:0007669"/>
    <property type="project" value="UniProtKB-EC"/>
</dbReference>
<dbReference type="OrthoDB" id="5820615at2"/>
<name>A0A0F7K1J2_9GAMM</name>
<evidence type="ECO:0000256" key="6">
    <source>
        <dbReference type="ARBA" id="ARBA00048807"/>
    </source>
</evidence>
<dbReference type="InterPro" id="IPR007115">
    <property type="entry name" value="6-PTP_synth/QueD"/>
</dbReference>
<evidence type="ECO:0000313" key="8">
    <source>
        <dbReference type="Proteomes" id="UP000034410"/>
    </source>
</evidence>
<dbReference type="SUPFAM" id="SSF55620">
    <property type="entry name" value="Tetrahydrobiopterin biosynthesis enzymes-like"/>
    <property type="match status" value="2"/>
</dbReference>
<dbReference type="EC" id="4.1.2.50" evidence="3"/>
<evidence type="ECO:0000256" key="1">
    <source>
        <dbReference type="ARBA" id="ARBA00005061"/>
    </source>
</evidence>
<dbReference type="KEGG" id="seds:AAY24_15015"/>
<dbReference type="AlphaFoldDB" id="A0A0F7K1J2"/>
<organism evidence="7 8">
    <name type="scientific">Sedimenticola thiotaurini</name>
    <dbReference type="NCBI Taxonomy" id="1543721"/>
    <lineage>
        <taxon>Bacteria</taxon>
        <taxon>Pseudomonadati</taxon>
        <taxon>Pseudomonadota</taxon>
        <taxon>Gammaproteobacteria</taxon>
        <taxon>Chromatiales</taxon>
        <taxon>Sedimenticolaceae</taxon>
        <taxon>Sedimenticola</taxon>
    </lineage>
</organism>
<dbReference type="InterPro" id="IPR038418">
    <property type="entry name" value="6-PTP_synth/QueD_sf"/>
</dbReference>
<accession>A0A0F7K1J2</accession>
<dbReference type="RefSeq" id="WP_046860369.1">
    <property type="nucleotide sequence ID" value="NZ_CP011412.1"/>
</dbReference>
<evidence type="ECO:0000256" key="2">
    <source>
        <dbReference type="ARBA" id="ARBA00008900"/>
    </source>
</evidence>
<evidence type="ECO:0000256" key="4">
    <source>
        <dbReference type="ARBA" id="ARBA00018141"/>
    </source>
</evidence>
<gene>
    <name evidence="7" type="ORF">AAY24_15015</name>
</gene>
<evidence type="ECO:0000313" key="7">
    <source>
        <dbReference type="EMBL" id="AKH21444.1"/>
    </source>
</evidence>
<dbReference type="Proteomes" id="UP000034410">
    <property type="component" value="Chromosome"/>
</dbReference>
<dbReference type="EMBL" id="CP011412">
    <property type="protein sequence ID" value="AKH21444.1"/>
    <property type="molecule type" value="Genomic_DNA"/>
</dbReference>
<comment type="catalytic activity">
    <reaction evidence="6">
        <text>7,8-dihydroneopterin 3'-triphosphate + H2O = 6-carboxy-5,6,7,8-tetrahydropterin + triphosphate + acetaldehyde + 2 H(+)</text>
        <dbReference type="Rhea" id="RHEA:27966"/>
        <dbReference type="ChEBI" id="CHEBI:15343"/>
        <dbReference type="ChEBI" id="CHEBI:15377"/>
        <dbReference type="ChEBI" id="CHEBI:15378"/>
        <dbReference type="ChEBI" id="CHEBI:18036"/>
        <dbReference type="ChEBI" id="CHEBI:58462"/>
        <dbReference type="ChEBI" id="CHEBI:61032"/>
        <dbReference type="EC" id="4.1.2.50"/>
    </reaction>
</comment>